<evidence type="ECO:0000313" key="5">
    <source>
        <dbReference type="EMBL" id="SDZ04920.1"/>
    </source>
</evidence>
<comment type="similarity">
    <text evidence="1">Belongs to the FAH family.</text>
</comment>
<dbReference type="STRING" id="415015.SAMN05660462_01667"/>
<keyword evidence="2" id="KW-0479">Metal-binding</keyword>
<dbReference type="Pfam" id="PF10370">
    <property type="entry name" value="Rv2993c-like_N"/>
    <property type="match status" value="1"/>
</dbReference>
<dbReference type="OrthoDB" id="9805307at2"/>
<name>A0A1H3PVB3_9FIRM</name>
<evidence type="ECO:0000256" key="1">
    <source>
        <dbReference type="ARBA" id="ARBA00010211"/>
    </source>
</evidence>
<dbReference type="InterPro" id="IPR018833">
    <property type="entry name" value="Rv2993c-like_N"/>
</dbReference>
<evidence type="ECO:0000313" key="6">
    <source>
        <dbReference type="Proteomes" id="UP000198625"/>
    </source>
</evidence>
<evidence type="ECO:0000259" key="4">
    <source>
        <dbReference type="Pfam" id="PF10370"/>
    </source>
</evidence>
<dbReference type="FunFam" id="3.90.850.10:FF:000002">
    <property type="entry name" value="2-hydroxyhepta-2,4-diene-1,7-dioate isomerase"/>
    <property type="match status" value="1"/>
</dbReference>
<dbReference type="Gene3D" id="3.90.850.10">
    <property type="entry name" value="Fumarylacetoacetase-like, C-terminal domain"/>
    <property type="match status" value="1"/>
</dbReference>
<gene>
    <name evidence="5" type="ORF">SAMN05660462_01667</name>
</gene>
<sequence>MKLIRFQKKKQIHYGILDNDEVTLVDNFNSMKVSNEPKLKAEEINILLPVNPSKILCVGLNYKTHAEEVNLSILKEPVIFMKPRTSLIKSRENIIYPKVSSRVDYEGELAVVIKKTGKNITKDNVKDYILGYICVNDVTARDLQPLDGQWIIAKGFDTFLPCSQWIETEVDINKATVTTLLNGEIKQKASCSDMIFSVEDIIIYCSNYMTLEEGDIILTGTPSGIGPMNVGDVVQVIIDGVGSCVNKIVAE</sequence>
<dbReference type="GO" id="GO:0019752">
    <property type="term" value="P:carboxylic acid metabolic process"/>
    <property type="evidence" value="ECO:0007669"/>
    <property type="project" value="UniProtKB-ARBA"/>
</dbReference>
<proteinExistence type="inferred from homology"/>
<dbReference type="EMBL" id="FNQE01000016">
    <property type="protein sequence ID" value="SDZ04920.1"/>
    <property type="molecule type" value="Genomic_DNA"/>
</dbReference>
<feature type="domain" description="Rv2993c-like N-terminal" evidence="4">
    <location>
        <begin position="1"/>
        <end position="49"/>
    </location>
</feature>
<dbReference type="AlphaFoldDB" id="A0A1H3PVB3"/>
<dbReference type="GO" id="GO:0046872">
    <property type="term" value="F:metal ion binding"/>
    <property type="evidence" value="ECO:0007669"/>
    <property type="project" value="UniProtKB-KW"/>
</dbReference>
<organism evidence="5 6">
    <name type="scientific">Proteiniborus ethanoligenes</name>
    <dbReference type="NCBI Taxonomy" id="415015"/>
    <lineage>
        <taxon>Bacteria</taxon>
        <taxon>Bacillati</taxon>
        <taxon>Bacillota</taxon>
        <taxon>Clostridia</taxon>
        <taxon>Eubacteriales</taxon>
        <taxon>Proteiniborus</taxon>
    </lineage>
</organism>
<keyword evidence="6" id="KW-1185">Reference proteome</keyword>
<evidence type="ECO:0000256" key="2">
    <source>
        <dbReference type="ARBA" id="ARBA00022723"/>
    </source>
</evidence>
<dbReference type="Proteomes" id="UP000198625">
    <property type="component" value="Unassembled WGS sequence"/>
</dbReference>
<dbReference type="GO" id="GO:0018773">
    <property type="term" value="F:acetylpyruvate hydrolase activity"/>
    <property type="evidence" value="ECO:0007669"/>
    <property type="project" value="TreeGrafter"/>
</dbReference>
<protein>
    <submittedName>
        <fullName evidence="5">2-keto-4-pentenoate hydratase/2-oxohepta-3-ene-1,7-dioic acid hydratase (Catechol pathway)</fullName>
    </submittedName>
</protein>
<evidence type="ECO:0000259" key="3">
    <source>
        <dbReference type="Pfam" id="PF01557"/>
    </source>
</evidence>
<dbReference type="Pfam" id="PF01557">
    <property type="entry name" value="FAA_hydrolase"/>
    <property type="match status" value="1"/>
</dbReference>
<dbReference type="InterPro" id="IPR011234">
    <property type="entry name" value="Fumarylacetoacetase-like_C"/>
</dbReference>
<feature type="domain" description="Fumarylacetoacetase-like C-terminal" evidence="3">
    <location>
        <begin position="54"/>
        <end position="249"/>
    </location>
</feature>
<dbReference type="RefSeq" id="WP_091729775.1">
    <property type="nucleotide sequence ID" value="NZ_FNQE01000016.1"/>
</dbReference>
<dbReference type="GO" id="GO:0016853">
    <property type="term" value="F:isomerase activity"/>
    <property type="evidence" value="ECO:0007669"/>
    <property type="project" value="UniProtKB-ARBA"/>
</dbReference>
<accession>A0A1H3PVB3</accession>
<dbReference type="PANTHER" id="PTHR11820:SF7">
    <property type="entry name" value="ACYLPYRUVASE FAHD1, MITOCHONDRIAL"/>
    <property type="match status" value="1"/>
</dbReference>
<reference evidence="5 6" key="1">
    <citation type="submission" date="2016-10" db="EMBL/GenBank/DDBJ databases">
        <authorList>
            <person name="de Groot N.N."/>
        </authorList>
    </citation>
    <scope>NUCLEOTIDE SEQUENCE [LARGE SCALE GENOMIC DNA]</scope>
    <source>
        <strain evidence="5 6">DSM 21650</strain>
    </source>
</reference>
<dbReference type="InterPro" id="IPR036663">
    <property type="entry name" value="Fumarylacetoacetase_C_sf"/>
</dbReference>
<dbReference type="SUPFAM" id="SSF56529">
    <property type="entry name" value="FAH"/>
    <property type="match status" value="1"/>
</dbReference>
<dbReference type="PANTHER" id="PTHR11820">
    <property type="entry name" value="ACYLPYRUVASE"/>
    <property type="match status" value="1"/>
</dbReference>